<keyword evidence="1" id="KW-0812">Transmembrane</keyword>
<gene>
    <name evidence="3" type="ORF">I1A_000908</name>
</gene>
<keyword evidence="1" id="KW-1133">Transmembrane helix</keyword>
<accession>A0A7U9GRV9</accession>
<organism evidence="3 4">
    <name type="scientific">Pseudomonas fluorescens R124</name>
    <dbReference type="NCBI Taxonomy" id="743713"/>
    <lineage>
        <taxon>Bacteria</taxon>
        <taxon>Pseudomonadati</taxon>
        <taxon>Pseudomonadota</taxon>
        <taxon>Gammaproteobacteria</taxon>
        <taxon>Pseudomonadales</taxon>
        <taxon>Pseudomonadaceae</taxon>
        <taxon>Pseudomonas</taxon>
    </lineage>
</organism>
<sequence length="801" mass="89228">MNVMNTHILTQDSTAPTWLSRVGAEEKLKYCELEQQWVDSQVELDRQLEDAASLRAFARSLMSRELEQDFGNPLDPDLIVTHSRYVFQAAGRTLIQEDRRSLTDLLLQGLHEPGMRGRISFSGDGLPAGLNQPWLEKIVTSSVRAEYGVRLRKAYERQGVLAALNSLIRDQLLLSAFAAKCQGHLSDANLQRIQRAVAGDAALTIAPLQLRADVRALKDLVAVGSRGAGEDSWLLYAPGSPDGRDWYEKHTFRILNLEVAAWAATERGRDYLTWQSHALDRQQITGYLKQASQRGDAWIGLTLAPAHSGGAEVLDPLVFNERAWRVSQEEGQTPYGYRTANETLRQGFTRINCELKALQTIQIRQCGFASYEKFCRDLIKARVEEVLLQRGQQVVIDPDLIEVQIDERQRMTLHELIVGEVAFYADQTGQPLYPRFVLLDGHPPFTGLDIRDIASWSRTLRPGEQYIGQLRAVDLNPVNSEGLLKRGIALAILQRRMRVAIMQGQFNGQLPQAHVEALLGVVNLYVENDPRQITRQADAFGNVGHSVLHQLHLLLRPVVGVYVFRLRLQGQVVEYLFTPDAPDGRELRPFNEFVSAVKTQGLGDYLHQRLYVKHQLQVGSYLRELEESSRATQAPTLNGRIHITDFNECYESVLHKVIADVDEKTRSLKEIIGGLLFDAVVAAAGAISIVFAPVGIALTAVLFTKAMVQGFEAYGLGDRARAIGHFKDALIELASLGKAGFTKASVTQVQKNVIGLIGDAYVIEKLVAEASGQTRLPKRLLEVIQEILDDPQSTTSKTTLA</sequence>
<dbReference type="AlphaFoldDB" id="A0A7U9GRV9"/>
<proteinExistence type="predicted"/>
<reference evidence="3 4" key="1">
    <citation type="submission" date="2012-08" db="EMBL/GenBank/DDBJ databases">
        <title>The genome of cave-isolated P. fluorescens strain R124 demonstrates phenotypic adaptation to the mineral environment.</title>
        <authorList>
            <person name="Barton M.D."/>
            <person name="Petronio M."/>
            <person name="Giarrizzo J.G."/>
            <person name="Bowling B.V."/>
            <person name="Barton H.A."/>
        </authorList>
    </citation>
    <scope>NUCLEOTIDE SEQUENCE [LARGE SCALE GENOMIC DNA]</scope>
    <source>
        <strain evidence="3 4">R124</strain>
    </source>
</reference>
<protein>
    <recommendedName>
        <fullName evidence="2">Dermonecrotic toxin N-terminal domain-containing protein</fullName>
    </recommendedName>
</protein>
<name>A0A7U9GRV9_PSEFL</name>
<dbReference type="EMBL" id="CM001561">
    <property type="protein sequence ID" value="EJZ56597.1"/>
    <property type="molecule type" value="Genomic_DNA"/>
</dbReference>
<dbReference type="InterPro" id="IPR046673">
    <property type="entry name" value="ToxA_N"/>
</dbReference>
<dbReference type="Proteomes" id="UP000006045">
    <property type="component" value="Chromosome"/>
</dbReference>
<dbReference type="Pfam" id="PF20178">
    <property type="entry name" value="ToxA_N"/>
    <property type="match status" value="1"/>
</dbReference>
<evidence type="ECO:0000259" key="2">
    <source>
        <dbReference type="Pfam" id="PF20178"/>
    </source>
</evidence>
<feature type="transmembrane region" description="Helical" evidence="1">
    <location>
        <begin position="675"/>
        <end position="703"/>
    </location>
</feature>
<evidence type="ECO:0000256" key="1">
    <source>
        <dbReference type="SAM" id="Phobius"/>
    </source>
</evidence>
<keyword evidence="1" id="KW-0472">Membrane</keyword>
<evidence type="ECO:0000313" key="3">
    <source>
        <dbReference type="EMBL" id="EJZ56597.1"/>
    </source>
</evidence>
<evidence type="ECO:0000313" key="4">
    <source>
        <dbReference type="Proteomes" id="UP000006045"/>
    </source>
</evidence>
<feature type="domain" description="Dermonecrotic toxin N-terminal" evidence="2">
    <location>
        <begin position="49"/>
        <end position="273"/>
    </location>
</feature>